<feature type="compositionally biased region" description="Basic and acidic residues" evidence="6">
    <location>
        <begin position="130"/>
        <end position="143"/>
    </location>
</feature>
<feature type="domain" description="SOCS box" evidence="8">
    <location>
        <begin position="386"/>
        <end position="443"/>
    </location>
</feature>
<feature type="domain" description="SH2" evidence="7">
    <location>
        <begin position="266"/>
        <end position="347"/>
    </location>
</feature>
<sequence length="444" mass="51211">MSSNLENQYDSNSYDSNSDLNEDCYYDWNDEDYDSMEAENDAEMVTYREHVSTKRPISNRFSLSGGGLITINQEVEPVEPITPLENNTYNPLRVFGNPAFRNFDDRNNSFNSSNKSFKRNHHKPETLINRTEDVRGDPKRESKNQFSVDSSQISPSMPLTFVLPAPTNTRPTSHILMTQKSEILQPAIPADIQIISYPQRQARPLSLQINCDTSKPVASCIVLNQNLNTTNVYLLPWQQLNQDNLDSQNELNRLELLGKRLSNSCWYYDSMTWQQSEDLLKDCELGTFLVRNSSDPNYLYSLSVQTKNGPTSIRLSYVNGVFCLDSQQNLQQSMPKFTCIIKLIEFYINFTLLQEKRNNQKHNGIKKKIDNKVWIDSSGSVHSEIVLKKPLYKEVPCLKHLSRLKIHDSLNKNVEPKLSLRPGYTLLELPKMLVDYLEEYPYAH</sequence>
<dbReference type="AlphaFoldDB" id="A0A6M2DVG0"/>
<dbReference type="GO" id="GO:0046854">
    <property type="term" value="P:phosphatidylinositol phosphate biosynthetic process"/>
    <property type="evidence" value="ECO:0007669"/>
    <property type="project" value="TreeGrafter"/>
</dbReference>
<dbReference type="Gene3D" id="3.30.505.10">
    <property type="entry name" value="SH2 domain"/>
    <property type="match status" value="1"/>
</dbReference>
<dbReference type="PROSITE" id="PS50001">
    <property type="entry name" value="SH2"/>
    <property type="match status" value="1"/>
</dbReference>
<proteinExistence type="predicted"/>
<dbReference type="SMART" id="SM00252">
    <property type="entry name" value="SH2"/>
    <property type="match status" value="1"/>
</dbReference>
<evidence type="ECO:0000313" key="9">
    <source>
        <dbReference type="EMBL" id="NOV48657.1"/>
    </source>
</evidence>
<keyword evidence="3" id="KW-0833">Ubl conjugation pathway</keyword>
<dbReference type="EMBL" id="GIIL01004931">
    <property type="protein sequence ID" value="NOV48657.1"/>
    <property type="molecule type" value="Transcribed_RNA"/>
</dbReference>
<evidence type="ECO:0000256" key="6">
    <source>
        <dbReference type="SAM" id="MobiDB-lite"/>
    </source>
</evidence>
<name>A0A6M2DVG0_XENCH</name>
<dbReference type="GO" id="GO:0009968">
    <property type="term" value="P:negative regulation of signal transduction"/>
    <property type="evidence" value="ECO:0007669"/>
    <property type="project" value="UniProtKB-KW"/>
</dbReference>
<dbReference type="CDD" id="cd09923">
    <property type="entry name" value="SH2_SOCS_family"/>
    <property type="match status" value="1"/>
</dbReference>
<dbReference type="PANTHER" id="PTHR10155:SF16">
    <property type="entry name" value="SUPPRESSOR OF CYTOKINE SIGNALING 2"/>
    <property type="match status" value="1"/>
</dbReference>
<organism evidence="9">
    <name type="scientific">Xenopsylla cheopis</name>
    <name type="common">Oriental rat flea</name>
    <name type="synonym">Pulex cheopis</name>
    <dbReference type="NCBI Taxonomy" id="163159"/>
    <lineage>
        <taxon>Eukaryota</taxon>
        <taxon>Metazoa</taxon>
        <taxon>Ecdysozoa</taxon>
        <taxon>Arthropoda</taxon>
        <taxon>Hexapoda</taxon>
        <taxon>Insecta</taxon>
        <taxon>Pterygota</taxon>
        <taxon>Neoptera</taxon>
        <taxon>Endopterygota</taxon>
        <taxon>Siphonaptera</taxon>
        <taxon>Pulicidae</taxon>
        <taxon>Xenopsyllinae</taxon>
        <taxon>Xenopsylla</taxon>
    </lineage>
</organism>
<reference evidence="9" key="1">
    <citation type="submission" date="2020-03" db="EMBL/GenBank/DDBJ databases">
        <title>Transcriptomic Profiling of the Digestive Tract of the Rat Flea, Xenopsylla cheopis, Following Blood Feeding and Infection with Yersinia pestis.</title>
        <authorList>
            <person name="Bland D.M."/>
            <person name="Martens C.A."/>
            <person name="Virtaneva K."/>
            <person name="Kanakabandi K."/>
            <person name="Long D."/>
            <person name="Rosenke R."/>
            <person name="Saturday G.A."/>
            <person name="Hoyt F.H."/>
            <person name="Bruno D.P."/>
            <person name="Ribeiro J.M.C."/>
            <person name="Hinnebusch J."/>
        </authorList>
    </citation>
    <scope>NUCLEOTIDE SEQUENCE</scope>
</reference>
<evidence type="ECO:0000259" key="7">
    <source>
        <dbReference type="PROSITE" id="PS50001"/>
    </source>
</evidence>
<dbReference type="GO" id="GO:0035556">
    <property type="term" value="P:intracellular signal transduction"/>
    <property type="evidence" value="ECO:0007669"/>
    <property type="project" value="InterPro"/>
</dbReference>
<keyword evidence="4 5" id="KW-0727">SH2 domain</keyword>
<dbReference type="InterPro" id="IPR000980">
    <property type="entry name" value="SH2"/>
</dbReference>
<dbReference type="PANTHER" id="PTHR10155">
    <property type="entry name" value="PHOSPHATIDYLINOSITOL 3-KINASE REGULATORY SUBUNIT"/>
    <property type="match status" value="1"/>
</dbReference>
<dbReference type="Pfam" id="PF00017">
    <property type="entry name" value="SH2"/>
    <property type="match status" value="1"/>
</dbReference>
<dbReference type="GO" id="GO:0046935">
    <property type="term" value="F:1-phosphatidylinositol-3-kinase regulator activity"/>
    <property type="evidence" value="ECO:0007669"/>
    <property type="project" value="TreeGrafter"/>
</dbReference>
<dbReference type="SUPFAM" id="SSF55550">
    <property type="entry name" value="SH2 domain"/>
    <property type="match status" value="1"/>
</dbReference>
<protein>
    <submittedName>
        <fullName evidence="9">Putative suppressor of cytokine signaling 2-like protein</fullName>
    </submittedName>
</protein>
<evidence type="ECO:0000256" key="4">
    <source>
        <dbReference type="ARBA" id="ARBA00022999"/>
    </source>
</evidence>
<accession>A0A6M2DVG0</accession>
<dbReference type="SUPFAM" id="SSF158235">
    <property type="entry name" value="SOCS box-like"/>
    <property type="match status" value="1"/>
</dbReference>
<keyword evidence="1" id="KW-0341">Growth regulation</keyword>
<dbReference type="InterPro" id="IPR036036">
    <property type="entry name" value="SOCS_box-like_dom_sf"/>
</dbReference>
<feature type="region of interest" description="Disordered" evidence="6">
    <location>
        <begin position="103"/>
        <end position="152"/>
    </location>
</feature>
<evidence type="ECO:0000256" key="2">
    <source>
        <dbReference type="ARBA" id="ARBA00022700"/>
    </source>
</evidence>
<evidence type="ECO:0000259" key="8">
    <source>
        <dbReference type="PROSITE" id="PS50225"/>
    </source>
</evidence>
<dbReference type="InterPro" id="IPR036860">
    <property type="entry name" value="SH2_dom_sf"/>
</dbReference>
<evidence type="ECO:0000256" key="3">
    <source>
        <dbReference type="ARBA" id="ARBA00022786"/>
    </source>
</evidence>
<dbReference type="PROSITE" id="PS50225">
    <property type="entry name" value="SOCS"/>
    <property type="match status" value="1"/>
</dbReference>
<dbReference type="InterPro" id="IPR001496">
    <property type="entry name" value="SOCS_box"/>
</dbReference>
<evidence type="ECO:0000256" key="5">
    <source>
        <dbReference type="PROSITE-ProRule" id="PRU00191"/>
    </source>
</evidence>
<dbReference type="GO" id="GO:0005942">
    <property type="term" value="C:phosphatidylinositol 3-kinase complex"/>
    <property type="evidence" value="ECO:0007669"/>
    <property type="project" value="TreeGrafter"/>
</dbReference>
<evidence type="ECO:0000256" key="1">
    <source>
        <dbReference type="ARBA" id="ARBA00022604"/>
    </source>
</evidence>
<keyword evidence="2" id="KW-0734">Signal transduction inhibitor</keyword>